<dbReference type="Proteomes" id="UP000799302">
    <property type="component" value="Unassembled WGS sequence"/>
</dbReference>
<dbReference type="Gene3D" id="3.40.50.150">
    <property type="entry name" value="Vaccinia Virus protein VP39"/>
    <property type="match status" value="1"/>
</dbReference>
<dbReference type="EMBL" id="MU004233">
    <property type="protein sequence ID" value="KAF2670791.1"/>
    <property type="molecule type" value="Genomic_DNA"/>
</dbReference>
<accession>A0A6A6UGV4</accession>
<reference evidence="2" key="1">
    <citation type="journal article" date="2020" name="Stud. Mycol.">
        <title>101 Dothideomycetes genomes: a test case for predicting lifestyles and emergence of pathogens.</title>
        <authorList>
            <person name="Haridas S."/>
            <person name="Albert R."/>
            <person name="Binder M."/>
            <person name="Bloem J."/>
            <person name="Labutti K."/>
            <person name="Salamov A."/>
            <person name="Andreopoulos B."/>
            <person name="Baker S."/>
            <person name="Barry K."/>
            <person name="Bills G."/>
            <person name="Bluhm B."/>
            <person name="Cannon C."/>
            <person name="Castanera R."/>
            <person name="Culley D."/>
            <person name="Daum C."/>
            <person name="Ezra D."/>
            <person name="Gonzalez J."/>
            <person name="Henrissat B."/>
            <person name="Kuo A."/>
            <person name="Liang C."/>
            <person name="Lipzen A."/>
            <person name="Lutzoni F."/>
            <person name="Magnuson J."/>
            <person name="Mondo S."/>
            <person name="Nolan M."/>
            <person name="Ohm R."/>
            <person name="Pangilinan J."/>
            <person name="Park H.-J."/>
            <person name="Ramirez L."/>
            <person name="Alfaro M."/>
            <person name="Sun H."/>
            <person name="Tritt A."/>
            <person name="Yoshinaga Y."/>
            <person name="Zwiers L.-H."/>
            <person name="Turgeon B."/>
            <person name="Goodwin S."/>
            <person name="Spatafora J."/>
            <person name="Crous P."/>
            <person name="Grigoriev I."/>
        </authorList>
    </citation>
    <scope>NUCLEOTIDE SEQUENCE</scope>
    <source>
        <strain evidence="2">CBS 115976</strain>
    </source>
</reference>
<dbReference type="InterPro" id="IPR013216">
    <property type="entry name" value="Methyltransf_11"/>
</dbReference>
<dbReference type="GO" id="GO:0032259">
    <property type="term" value="P:methylation"/>
    <property type="evidence" value="ECO:0007669"/>
    <property type="project" value="UniProtKB-KW"/>
</dbReference>
<organism evidence="2 3">
    <name type="scientific">Microthyrium microscopicum</name>
    <dbReference type="NCBI Taxonomy" id="703497"/>
    <lineage>
        <taxon>Eukaryota</taxon>
        <taxon>Fungi</taxon>
        <taxon>Dikarya</taxon>
        <taxon>Ascomycota</taxon>
        <taxon>Pezizomycotina</taxon>
        <taxon>Dothideomycetes</taxon>
        <taxon>Dothideomycetes incertae sedis</taxon>
        <taxon>Microthyriales</taxon>
        <taxon>Microthyriaceae</taxon>
        <taxon>Microthyrium</taxon>
    </lineage>
</organism>
<dbReference type="PANTHER" id="PTHR43861:SF1">
    <property type="entry name" value="TRANS-ACONITATE 2-METHYLTRANSFERASE"/>
    <property type="match status" value="1"/>
</dbReference>
<dbReference type="OrthoDB" id="66144at2759"/>
<gene>
    <name evidence="2" type="ORF">BT63DRAFT_423084</name>
</gene>
<keyword evidence="3" id="KW-1185">Reference proteome</keyword>
<evidence type="ECO:0000313" key="2">
    <source>
        <dbReference type="EMBL" id="KAF2670791.1"/>
    </source>
</evidence>
<dbReference type="GO" id="GO:0008757">
    <property type="term" value="F:S-adenosylmethionine-dependent methyltransferase activity"/>
    <property type="evidence" value="ECO:0007669"/>
    <property type="project" value="InterPro"/>
</dbReference>
<evidence type="ECO:0000259" key="1">
    <source>
        <dbReference type="Pfam" id="PF08241"/>
    </source>
</evidence>
<evidence type="ECO:0000313" key="3">
    <source>
        <dbReference type="Proteomes" id="UP000799302"/>
    </source>
</evidence>
<proteinExistence type="predicted"/>
<keyword evidence="2" id="KW-0808">Transferase</keyword>
<dbReference type="CDD" id="cd02440">
    <property type="entry name" value="AdoMet_MTases"/>
    <property type="match status" value="1"/>
</dbReference>
<dbReference type="PANTHER" id="PTHR43861">
    <property type="entry name" value="TRANS-ACONITATE 2-METHYLTRANSFERASE-RELATED"/>
    <property type="match status" value="1"/>
</dbReference>
<feature type="domain" description="Methyltransferase type 11" evidence="1">
    <location>
        <begin position="47"/>
        <end position="144"/>
    </location>
</feature>
<name>A0A6A6UGV4_9PEZI</name>
<keyword evidence="2" id="KW-0489">Methyltransferase</keyword>
<protein>
    <submittedName>
        <fullName evidence="2">Methyltransferase type 11</fullName>
    </submittedName>
</protein>
<dbReference type="SUPFAM" id="SSF53335">
    <property type="entry name" value="S-adenosyl-L-methionine-dependent methyltransferases"/>
    <property type="match status" value="1"/>
</dbReference>
<dbReference type="AlphaFoldDB" id="A0A6A6UGV4"/>
<sequence>MAQNIYDDANFFDNYNLLPRSINGLDGAPEWPTLRTLIGDVKDASILDIGCGLGWFCRWAVENGARSVEGVDISTKMLEKAKSLTIDGADGTIKYRQADLESIELEEGRYDLVYSSLALHYLPELPPLFKAVAESLKSDGRFIFSVEHPVMVAPRDPTFKKDENGNVFWPLNQYIDEGERITNWLGNEKVRKYHHTVESYVMGLIDAGFGIEGFRESWDGMERTSVKDMEDWGGHRPFFLIIAAQKRGRS</sequence>
<dbReference type="InterPro" id="IPR029063">
    <property type="entry name" value="SAM-dependent_MTases_sf"/>
</dbReference>
<dbReference type="Pfam" id="PF08241">
    <property type="entry name" value="Methyltransf_11"/>
    <property type="match status" value="1"/>
</dbReference>